<reference evidence="3 4" key="1">
    <citation type="submission" date="2016-10" db="EMBL/GenBank/DDBJ databases">
        <title>Draft genome sequences of four alkaliphilic bacteria belonging to the Anaerobacillus genus.</title>
        <authorList>
            <person name="Bassil N.M."/>
            <person name="Lloyd J.R."/>
        </authorList>
    </citation>
    <scope>NUCLEOTIDE SEQUENCE [LARGE SCALE GENOMIC DNA]</scope>
    <source>
        <strain evidence="3 4">DSM 18345</strain>
    </source>
</reference>
<feature type="transmembrane region" description="Helical" evidence="1">
    <location>
        <begin position="197"/>
        <end position="216"/>
    </location>
</feature>
<gene>
    <name evidence="3" type="ORF">BKP37_02920</name>
</gene>
<proteinExistence type="predicted"/>
<sequence length="225" mass="24694">MKILRSISLKVFLIASCLTLVLTSGVFANSDDPKTRELIKINEGVSTTRELPQDYNGYGSEELMIKHREIDQFVFGEKSGDFSDLGFKVTNTGPQEGKIEIGIVPFKETYAKHLYEMFGTDDVQVVEGIEAVTLDLPVSTMDEPVSNTDQINRRTPEERAELSTRSTMELSEEAADIVADAASLTLSDTSNSNTSQLTIFAIIVAAIVLLGGGISFRKFSTKAKR</sequence>
<dbReference type="Proteomes" id="UP000179524">
    <property type="component" value="Unassembled WGS sequence"/>
</dbReference>
<dbReference type="EMBL" id="MLQR01000001">
    <property type="protein sequence ID" value="OIJ17464.1"/>
    <property type="molecule type" value="Genomic_DNA"/>
</dbReference>
<keyword evidence="2" id="KW-0732">Signal</keyword>
<evidence type="ECO:0000313" key="4">
    <source>
        <dbReference type="Proteomes" id="UP000179524"/>
    </source>
</evidence>
<accession>A0A1S2LYW4</accession>
<dbReference type="AlphaFoldDB" id="A0A1S2LYW4"/>
<evidence type="ECO:0000256" key="2">
    <source>
        <dbReference type="SAM" id="SignalP"/>
    </source>
</evidence>
<feature type="signal peptide" evidence="2">
    <location>
        <begin position="1"/>
        <end position="28"/>
    </location>
</feature>
<feature type="chain" id="PRO_5013204311" description="NEAT domain-containing protein" evidence="2">
    <location>
        <begin position="29"/>
        <end position="225"/>
    </location>
</feature>
<evidence type="ECO:0000256" key="1">
    <source>
        <dbReference type="SAM" id="Phobius"/>
    </source>
</evidence>
<keyword evidence="4" id="KW-1185">Reference proteome</keyword>
<keyword evidence="1" id="KW-0472">Membrane</keyword>
<evidence type="ECO:0000313" key="3">
    <source>
        <dbReference type="EMBL" id="OIJ17464.1"/>
    </source>
</evidence>
<keyword evidence="1" id="KW-0812">Transmembrane</keyword>
<name>A0A1S2LYW4_9BACI</name>
<keyword evidence="1" id="KW-1133">Transmembrane helix</keyword>
<protein>
    <recommendedName>
        <fullName evidence="5">NEAT domain-containing protein</fullName>
    </recommendedName>
</protein>
<evidence type="ECO:0008006" key="5">
    <source>
        <dbReference type="Google" id="ProtNLM"/>
    </source>
</evidence>
<comment type="caution">
    <text evidence="3">The sequence shown here is derived from an EMBL/GenBank/DDBJ whole genome shotgun (WGS) entry which is preliminary data.</text>
</comment>
<organism evidence="3 4">
    <name type="scientific">Anaerobacillus alkalilacustris</name>
    <dbReference type="NCBI Taxonomy" id="393763"/>
    <lineage>
        <taxon>Bacteria</taxon>
        <taxon>Bacillati</taxon>
        <taxon>Bacillota</taxon>
        <taxon>Bacilli</taxon>
        <taxon>Bacillales</taxon>
        <taxon>Bacillaceae</taxon>
        <taxon>Anaerobacillus</taxon>
    </lineage>
</organism>